<sequence length="65" mass="7520">MTQMKSCTVKLLNKTYEIKCPEGEEPNLLLAVQKLNNQIMINKKNQSSWIISKHCYLLHLISAMN</sequence>
<dbReference type="Proteomes" id="UP000095229">
    <property type="component" value="Unassembled WGS sequence"/>
</dbReference>
<dbReference type="Pfam" id="PF05164">
    <property type="entry name" value="ZapA"/>
    <property type="match status" value="1"/>
</dbReference>
<comment type="similarity">
    <text evidence="1">Belongs to the ZapA family. Type 1 subfamily.</text>
</comment>
<evidence type="ECO:0000313" key="4">
    <source>
        <dbReference type="Proteomes" id="UP000095229"/>
    </source>
</evidence>
<proteinExistence type="inferred from homology"/>
<dbReference type="PATRIC" id="fig|45071.7.peg.2584"/>
<keyword evidence="2" id="KW-0175">Coiled coil</keyword>
<dbReference type="STRING" id="45071.Lpar_0864"/>
<gene>
    <name evidence="3" type="ORF">lpari_02421</name>
</gene>
<comment type="caution">
    <text evidence="3">The sequence shown here is derived from an EMBL/GenBank/DDBJ whole genome shotgun (WGS) entry which is preliminary data.</text>
</comment>
<dbReference type="Gene3D" id="3.30.160.880">
    <property type="entry name" value="Cell division protein ZapA protomer, N-terminal domain"/>
    <property type="match status" value="1"/>
</dbReference>
<dbReference type="AlphaFoldDB" id="A0A1E5JQ19"/>
<dbReference type="InterPro" id="IPR007838">
    <property type="entry name" value="Cell_div_ZapA-like"/>
</dbReference>
<protein>
    <submittedName>
        <fullName evidence="3">Uncharacterized protein</fullName>
    </submittedName>
</protein>
<dbReference type="InterPro" id="IPR036192">
    <property type="entry name" value="Cell_div_ZapA-like_sf"/>
</dbReference>
<evidence type="ECO:0000256" key="2">
    <source>
        <dbReference type="ARBA" id="ARBA00023054"/>
    </source>
</evidence>
<accession>A0A1E5JQ19</accession>
<dbReference type="InterPro" id="IPR042233">
    <property type="entry name" value="Cell_div_ZapA_N"/>
</dbReference>
<organism evidence="3 4">
    <name type="scientific">Legionella parisiensis</name>
    <dbReference type="NCBI Taxonomy" id="45071"/>
    <lineage>
        <taxon>Bacteria</taxon>
        <taxon>Pseudomonadati</taxon>
        <taxon>Pseudomonadota</taxon>
        <taxon>Gammaproteobacteria</taxon>
        <taxon>Legionellales</taxon>
        <taxon>Legionellaceae</taxon>
        <taxon>Legionella</taxon>
    </lineage>
</organism>
<keyword evidence="4" id="KW-1185">Reference proteome</keyword>
<dbReference type="EMBL" id="LSOG01000064">
    <property type="protein sequence ID" value="OEH46634.1"/>
    <property type="molecule type" value="Genomic_DNA"/>
</dbReference>
<evidence type="ECO:0000256" key="1">
    <source>
        <dbReference type="ARBA" id="ARBA00010074"/>
    </source>
</evidence>
<evidence type="ECO:0000313" key="3">
    <source>
        <dbReference type="EMBL" id="OEH46634.1"/>
    </source>
</evidence>
<reference evidence="3 4" key="1">
    <citation type="submission" date="2016-02" db="EMBL/GenBank/DDBJ databases">
        <title>Secondary metabolites in Legionella.</title>
        <authorList>
            <person name="Tobias N.J."/>
            <person name="Bode H.B."/>
        </authorList>
    </citation>
    <scope>NUCLEOTIDE SEQUENCE [LARGE SCALE GENOMIC DNA]</scope>
    <source>
        <strain evidence="3 4">DSM 19216</strain>
    </source>
</reference>
<name>A0A1E5JQ19_9GAMM</name>
<dbReference type="SUPFAM" id="SSF102829">
    <property type="entry name" value="Cell division protein ZapA-like"/>
    <property type="match status" value="1"/>
</dbReference>